<dbReference type="EMBL" id="JARBHB010000001">
    <property type="protein sequence ID" value="KAJ8894716.1"/>
    <property type="molecule type" value="Genomic_DNA"/>
</dbReference>
<proteinExistence type="predicted"/>
<dbReference type="Gene3D" id="2.40.50.140">
    <property type="entry name" value="Nucleic acid-binding proteins"/>
    <property type="match status" value="1"/>
</dbReference>
<keyword evidence="2" id="KW-1185">Reference proteome</keyword>
<dbReference type="Proteomes" id="UP001159363">
    <property type="component" value="Chromosome 1"/>
</dbReference>
<dbReference type="PANTHER" id="PTHR23270">
    <property type="entry name" value="PROGRAMMED CELL DEATH PROTEIN 11 PRE-RRNA PROCESSING PROTEIN RRP5"/>
    <property type="match status" value="1"/>
</dbReference>
<gene>
    <name evidence="1" type="ORF">PR048_000023</name>
</gene>
<reference evidence="1 2" key="1">
    <citation type="submission" date="2023-02" db="EMBL/GenBank/DDBJ databases">
        <title>LHISI_Scaffold_Assembly.</title>
        <authorList>
            <person name="Stuart O.P."/>
            <person name="Cleave R."/>
            <person name="Magrath M.J.L."/>
            <person name="Mikheyev A.S."/>
        </authorList>
    </citation>
    <scope>NUCLEOTIDE SEQUENCE [LARGE SCALE GENOMIC DNA]</scope>
    <source>
        <strain evidence="1">Daus_M_001</strain>
        <tissue evidence="1">Leg muscle</tissue>
    </source>
</reference>
<evidence type="ECO:0000313" key="1">
    <source>
        <dbReference type="EMBL" id="KAJ8894716.1"/>
    </source>
</evidence>
<evidence type="ECO:0000313" key="2">
    <source>
        <dbReference type="Proteomes" id="UP001159363"/>
    </source>
</evidence>
<organism evidence="1 2">
    <name type="scientific">Dryococelus australis</name>
    <dbReference type="NCBI Taxonomy" id="614101"/>
    <lineage>
        <taxon>Eukaryota</taxon>
        <taxon>Metazoa</taxon>
        <taxon>Ecdysozoa</taxon>
        <taxon>Arthropoda</taxon>
        <taxon>Hexapoda</taxon>
        <taxon>Insecta</taxon>
        <taxon>Pterygota</taxon>
        <taxon>Neoptera</taxon>
        <taxon>Polyneoptera</taxon>
        <taxon>Phasmatodea</taxon>
        <taxon>Verophasmatodea</taxon>
        <taxon>Anareolatae</taxon>
        <taxon>Phasmatidae</taxon>
        <taxon>Eurycanthinae</taxon>
        <taxon>Dryococelus</taxon>
    </lineage>
</organism>
<comment type="caution">
    <text evidence="1">The sequence shown here is derived from an EMBL/GenBank/DDBJ whole genome shotgun (WGS) entry which is preliminary data.</text>
</comment>
<dbReference type="InterPro" id="IPR045209">
    <property type="entry name" value="Rrp5"/>
</dbReference>
<accession>A0ABQ9IDH1</accession>
<protein>
    <submittedName>
        <fullName evidence="1">Uncharacterized protein</fullName>
    </submittedName>
</protein>
<dbReference type="PANTHER" id="PTHR23270:SF10">
    <property type="entry name" value="PROTEIN RRP5 HOMOLOG"/>
    <property type="match status" value="1"/>
</dbReference>
<dbReference type="InterPro" id="IPR012340">
    <property type="entry name" value="NA-bd_OB-fold"/>
</dbReference>
<sequence length="108" mass="12123">MFRVGQPIVVRVEALGLTRTDVRLTMDPGRLQGHWPRSMLKKGAALVAAVRSVEDHVYVMDVGLGGVRAFLKKPAAHKYLQTWTAVQSFGELQLLYNYDAIKHNVCIF</sequence>
<name>A0ABQ9IDH1_9NEOP</name>